<evidence type="ECO:0000256" key="4">
    <source>
        <dbReference type="ARBA" id="ARBA00020771"/>
    </source>
</evidence>
<dbReference type="PROSITE" id="PS00169">
    <property type="entry name" value="D_ALA_DEHYDRATASE"/>
    <property type="match status" value="1"/>
</dbReference>
<feature type="binding site" evidence="12">
    <location>
        <position position="235"/>
    </location>
    <ligand>
        <name>Mg(2+)</name>
        <dbReference type="ChEBI" id="CHEBI:18420"/>
    </ligand>
</feature>
<keyword evidence="16" id="KW-1185">Reference proteome</keyword>
<feature type="binding site" evidence="10">
    <location>
        <position position="219"/>
    </location>
    <ligand>
        <name>5-aminolevulinate</name>
        <dbReference type="ChEBI" id="CHEBI:356416"/>
        <label>1</label>
    </ligand>
</feature>
<organism evidence="15 16">
    <name type="scientific">Desulfoplanes formicivorans</name>
    <dbReference type="NCBI Taxonomy" id="1592317"/>
    <lineage>
        <taxon>Bacteria</taxon>
        <taxon>Pseudomonadati</taxon>
        <taxon>Thermodesulfobacteriota</taxon>
        <taxon>Desulfovibrionia</taxon>
        <taxon>Desulfovibrionales</taxon>
        <taxon>Desulfoplanaceae</taxon>
        <taxon>Desulfoplanes</taxon>
    </lineage>
</organism>
<dbReference type="PIRSF" id="PIRSF001415">
    <property type="entry name" value="Porphbilin_synth"/>
    <property type="match status" value="1"/>
</dbReference>
<proteinExistence type="inferred from homology"/>
<comment type="caution">
    <text evidence="15">The sequence shown here is derived from an EMBL/GenBank/DDBJ whole genome shotgun (WGS) entry which is preliminary data.</text>
</comment>
<evidence type="ECO:0000256" key="8">
    <source>
        <dbReference type="ARBA" id="ARBA00047651"/>
    </source>
</evidence>
<evidence type="ECO:0000256" key="7">
    <source>
        <dbReference type="ARBA" id="ARBA00023244"/>
    </source>
</evidence>
<evidence type="ECO:0000256" key="10">
    <source>
        <dbReference type="PIRSR" id="PIRSR001415-2"/>
    </source>
</evidence>
<dbReference type="Gene3D" id="3.20.20.70">
    <property type="entry name" value="Aldolase class I"/>
    <property type="match status" value="1"/>
</dbReference>
<dbReference type="PANTHER" id="PTHR11458:SF0">
    <property type="entry name" value="DELTA-AMINOLEVULINIC ACID DEHYDRATASE"/>
    <property type="match status" value="1"/>
</dbReference>
<keyword evidence="11" id="KW-0479">Metal-binding</keyword>
<comment type="catalytic activity">
    <reaction evidence="8 13">
        <text>2 5-aminolevulinate = porphobilinogen + 2 H2O + H(+)</text>
        <dbReference type="Rhea" id="RHEA:24064"/>
        <dbReference type="ChEBI" id="CHEBI:15377"/>
        <dbReference type="ChEBI" id="CHEBI:15378"/>
        <dbReference type="ChEBI" id="CHEBI:58126"/>
        <dbReference type="ChEBI" id="CHEBI:356416"/>
        <dbReference type="EC" id="4.2.1.24"/>
    </reaction>
</comment>
<dbReference type="AlphaFoldDB" id="A0A194AEF1"/>
<evidence type="ECO:0000256" key="5">
    <source>
        <dbReference type="ARBA" id="ARBA00023133"/>
    </source>
</evidence>
<evidence type="ECO:0000256" key="9">
    <source>
        <dbReference type="PIRSR" id="PIRSR001415-1"/>
    </source>
</evidence>
<protein>
    <recommendedName>
        <fullName evidence="4 13">Delta-aminolevulinic acid dehydratase</fullName>
        <ecNumber evidence="3 13">4.2.1.24</ecNumber>
    </recommendedName>
</protein>
<dbReference type="GO" id="GO:0005829">
    <property type="term" value="C:cytosol"/>
    <property type="evidence" value="ECO:0007669"/>
    <property type="project" value="TreeGrafter"/>
</dbReference>
<keyword evidence="5" id="KW-0350">Heme biosynthesis</keyword>
<evidence type="ECO:0000256" key="14">
    <source>
        <dbReference type="RuleBase" id="RU004161"/>
    </source>
</evidence>
<evidence type="ECO:0000256" key="11">
    <source>
        <dbReference type="PIRSR" id="PIRSR001415-3"/>
    </source>
</evidence>
<dbReference type="RefSeq" id="WP_069857074.1">
    <property type="nucleotide sequence ID" value="NZ_BDFE01000004.1"/>
</dbReference>
<dbReference type="GO" id="GO:0008270">
    <property type="term" value="F:zinc ion binding"/>
    <property type="evidence" value="ECO:0007669"/>
    <property type="project" value="TreeGrafter"/>
</dbReference>
<evidence type="ECO:0000313" key="15">
    <source>
        <dbReference type="EMBL" id="GAU07580.1"/>
    </source>
</evidence>
<evidence type="ECO:0000256" key="13">
    <source>
        <dbReference type="RuleBase" id="RU000515"/>
    </source>
</evidence>
<evidence type="ECO:0000256" key="1">
    <source>
        <dbReference type="ARBA" id="ARBA00004694"/>
    </source>
</evidence>
<dbReference type="CDD" id="cd00384">
    <property type="entry name" value="ALAD_PBGS"/>
    <property type="match status" value="1"/>
</dbReference>
<evidence type="ECO:0000313" key="16">
    <source>
        <dbReference type="Proteomes" id="UP000095200"/>
    </source>
</evidence>
<feature type="binding site" evidence="10">
    <location>
        <position position="276"/>
    </location>
    <ligand>
        <name>5-aminolevulinate</name>
        <dbReference type="ChEBI" id="CHEBI:356416"/>
        <label>2</label>
    </ligand>
</feature>
<dbReference type="EMBL" id="BDFE01000004">
    <property type="protein sequence ID" value="GAU07580.1"/>
    <property type="molecule type" value="Genomic_DNA"/>
</dbReference>
<sequence length="325" mass="36213">MTPSFYRGRRLRRTPALRDLIRETEIRPQDLIQPYFVVETSDSSFAQPIASMPGQYQFSLDRLEEQVARSVDAGLRAVILFGIPAHKDPMGTQAYADTGIVQEAVRRLKTRFPDLVVITDVCMCEFTSHGHCGILEDNYVQNDVTLNYLAKTALSHARAGADMVAPSDMMDGRIQAIRMILDENGFKELPIMSYAVKSASSFYGPFRDAAESAPAFGDRKSYQMDPANLRQAMCEAEADLEEGADIIMVKPALPYLDVLRRIRDGFNVPTAAYQVSGEYSMVKAGAQLGWIDEQKIVMESLTSIKRAGADLILTYFAEDVLTWLA</sequence>
<dbReference type="Proteomes" id="UP000095200">
    <property type="component" value="Unassembled WGS sequence"/>
</dbReference>
<feature type="active site" description="Schiff-base intermediate with substrate" evidence="9">
    <location>
        <position position="197"/>
    </location>
</feature>
<accession>A0A194AEF1</accession>
<comment type="similarity">
    <text evidence="2 14">Belongs to the ALAD family.</text>
</comment>
<dbReference type="SMART" id="SM01004">
    <property type="entry name" value="ALAD"/>
    <property type="match status" value="1"/>
</dbReference>
<dbReference type="InterPro" id="IPR030656">
    <property type="entry name" value="ALAD_AS"/>
</dbReference>
<dbReference type="PRINTS" id="PR00144">
    <property type="entry name" value="DALDHYDRTASE"/>
</dbReference>
<reference evidence="16" key="1">
    <citation type="submission" date="2016-06" db="EMBL/GenBank/DDBJ databases">
        <title>Draft genome sequence of Desulfoplanes formicivorans strain Pf12B.</title>
        <authorList>
            <person name="Watanabe M."/>
            <person name="Kojima H."/>
            <person name="Fukui M."/>
        </authorList>
    </citation>
    <scope>NUCLEOTIDE SEQUENCE [LARGE SCALE GENOMIC DNA]</scope>
    <source>
        <strain evidence="16">Pf12B</strain>
    </source>
</reference>
<feature type="binding site" evidence="10">
    <location>
        <position position="207"/>
    </location>
    <ligand>
        <name>5-aminolevulinate</name>
        <dbReference type="ChEBI" id="CHEBI:356416"/>
        <label>1</label>
    </ligand>
</feature>
<feature type="binding site" evidence="11">
    <location>
        <position position="124"/>
    </location>
    <ligand>
        <name>Zn(2+)</name>
        <dbReference type="ChEBI" id="CHEBI:29105"/>
        <note>catalytic</note>
    </ligand>
</feature>
<evidence type="ECO:0000256" key="6">
    <source>
        <dbReference type="ARBA" id="ARBA00023239"/>
    </source>
</evidence>
<gene>
    <name evidence="15" type="ORF">DPF_0270</name>
</gene>
<feature type="binding site" evidence="10">
    <location>
        <position position="315"/>
    </location>
    <ligand>
        <name>5-aminolevulinate</name>
        <dbReference type="ChEBI" id="CHEBI:356416"/>
        <label>2</label>
    </ligand>
</feature>
<dbReference type="GO" id="GO:0006782">
    <property type="term" value="P:protoporphyrinogen IX biosynthetic process"/>
    <property type="evidence" value="ECO:0007669"/>
    <property type="project" value="UniProtKB-UniPathway"/>
</dbReference>
<dbReference type="OrthoDB" id="9805001at2"/>
<evidence type="ECO:0000256" key="12">
    <source>
        <dbReference type="PIRSR" id="PIRSR001415-5"/>
    </source>
</evidence>
<keyword evidence="12" id="KW-0460">Magnesium</keyword>
<dbReference type="STRING" id="1592317.DPF_0270"/>
<dbReference type="InterPro" id="IPR013785">
    <property type="entry name" value="Aldolase_TIM"/>
</dbReference>
<feature type="binding site" evidence="11">
    <location>
        <position position="132"/>
    </location>
    <ligand>
        <name>Zn(2+)</name>
        <dbReference type="ChEBI" id="CHEBI:29105"/>
        <note>catalytic</note>
    </ligand>
</feature>
<dbReference type="InterPro" id="IPR001731">
    <property type="entry name" value="ALAD"/>
</dbReference>
<dbReference type="EC" id="4.2.1.24" evidence="3 13"/>
<keyword evidence="7 13" id="KW-0627">Porphyrin biosynthesis</keyword>
<dbReference type="UniPathway" id="UPA00251">
    <property type="reaction ID" value="UER00318"/>
</dbReference>
<comment type="subunit">
    <text evidence="13">Homooctamer.</text>
</comment>
<name>A0A194AEF1_9BACT</name>
<dbReference type="Pfam" id="PF00490">
    <property type="entry name" value="ALAD"/>
    <property type="match status" value="1"/>
</dbReference>
<dbReference type="FunFam" id="3.20.20.70:FF:000019">
    <property type="entry name" value="Delta-aminolevulinic acid dehydratase"/>
    <property type="match status" value="1"/>
</dbReference>
<keyword evidence="6 13" id="KW-0456">Lyase</keyword>
<comment type="pathway">
    <text evidence="1">Porphyrin-containing compound metabolism; protoporphyrin-IX biosynthesis; coproporphyrinogen-III from 5-aminolevulinate: step 1/4.</text>
</comment>
<keyword evidence="11" id="KW-0862">Zinc</keyword>
<dbReference type="NCBIfam" id="NF006762">
    <property type="entry name" value="PRK09283.1"/>
    <property type="match status" value="1"/>
</dbReference>
<evidence type="ECO:0000256" key="3">
    <source>
        <dbReference type="ARBA" id="ARBA00012053"/>
    </source>
</evidence>
<dbReference type="SUPFAM" id="SSF51569">
    <property type="entry name" value="Aldolase"/>
    <property type="match status" value="1"/>
</dbReference>
<dbReference type="PANTHER" id="PTHR11458">
    <property type="entry name" value="DELTA-AMINOLEVULINIC ACID DEHYDRATASE"/>
    <property type="match status" value="1"/>
</dbReference>
<feature type="active site" description="Schiff-base intermediate with substrate" evidence="9">
    <location>
        <position position="250"/>
    </location>
</feature>
<dbReference type="GO" id="GO:0004655">
    <property type="term" value="F:porphobilinogen synthase activity"/>
    <property type="evidence" value="ECO:0007669"/>
    <property type="project" value="UniProtKB-EC"/>
</dbReference>
<evidence type="ECO:0000256" key="2">
    <source>
        <dbReference type="ARBA" id="ARBA00008055"/>
    </source>
</evidence>
<feature type="binding site" evidence="11">
    <location>
        <position position="122"/>
    </location>
    <ligand>
        <name>Zn(2+)</name>
        <dbReference type="ChEBI" id="CHEBI:29105"/>
        <note>catalytic</note>
    </ligand>
</feature>